<evidence type="ECO:0000313" key="2">
    <source>
        <dbReference type="Proteomes" id="UP000295008"/>
    </source>
</evidence>
<dbReference type="RefSeq" id="WP_132016613.1">
    <property type="nucleotide sequence ID" value="NZ_SLUN01000039.1"/>
</dbReference>
<accession>A0A4R1R1P0</accession>
<sequence length="69" mass="7457">MKPAILLTNGTLLTPLRVIPHGAVLVEGTGSGNSARPRRSAFLRMSRWWMSGGPPVEGQIYYQAPEPAP</sequence>
<dbReference type="Proteomes" id="UP000295008">
    <property type="component" value="Unassembled WGS sequence"/>
</dbReference>
<dbReference type="AlphaFoldDB" id="A0A4R1R1P0"/>
<proteinExistence type="predicted"/>
<name>A0A4R1R1P0_HYDET</name>
<protein>
    <submittedName>
        <fullName evidence="1">Uncharacterized protein</fullName>
    </submittedName>
</protein>
<evidence type="ECO:0000313" key="1">
    <source>
        <dbReference type="EMBL" id="TCL59255.1"/>
    </source>
</evidence>
<comment type="caution">
    <text evidence="1">The sequence shown here is derived from an EMBL/GenBank/DDBJ whole genome shotgun (WGS) entry which is preliminary data.</text>
</comment>
<organism evidence="1 2">
    <name type="scientific">Hydrogenispora ethanolica</name>
    <dbReference type="NCBI Taxonomy" id="1082276"/>
    <lineage>
        <taxon>Bacteria</taxon>
        <taxon>Bacillati</taxon>
        <taxon>Bacillota</taxon>
        <taxon>Hydrogenispora</taxon>
    </lineage>
</organism>
<keyword evidence="2" id="KW-1185">Reference proteome</keyword>
<reference evidence="1 2" key="1">
    <citation type="submission" date="2019-03" db="EMBL/GenBank/DDBJ databases">
        <title>Genomic Encyclopedia of Type Strains, Phase IV (KMG-IV): sequencing the most valuable type-strain genomes for metagenomic binning, comparative biology and taxonomic classification.</title>
        <authorList>
            <person name="Goeker M."/>
        </authorList>
    </citation>
    <scope>NUCLEOTIDE SEQUENCE [LARGE SCALE GENOMIC DNA]</scope>
    <source>
        <strain evidence="1 2">LX-B</strain>
    </source>
</reference>
<dbReference type="EMBL" id="SLUN01000039">
    <property type="protein sequence ID" value="TCL59255.1"/>
    <property type="molecule type" value="Genomic_DNA"/>
</dbReference>
<gene>
    <name evidence="1" type="ORF">EDC14_103935</name>
</gene>